<feature type="transmembrane region" description="Helical" evidence="7">
    <location>
        <begin position="378"/>
        <end position="400"/>
    </location>
</feature>
<dbReference type="Proteomes" id="UP000295726">
    <property type="component" value="Unassembled WGS sequence"/>
</dbReference>
<dbReference type="EMBL" id="SLZZ01000014">
    <property type="protein sequence ID" value="TCS77875.1"/>
    <property type="molecule type" value="Genomic_DNA"/>
</dbReference>
<name>A0A4R3K578_9FIRM</name>
<feature type="domain" description="ABC3 transporter permease C-terminal" evidence="8">
    <location>
        <begin position="279"/>
        <end position="410"/>
    </location>
</feature>
<evidence type="ECO:0000256" key="2">
    <source>
        <dbReference type="ARBA" id="ARBA00022475"/>
    </source>
</evidence>
<feature type="domain" description="ABC3 transporter permease C-terminal" evidence="8">
    <location>
        <begin position="728"/>
        <end position="840"/>
    </location>
</feature>
<feature type="transmembrane region" description="Helical" evidence="7">
    <location>
        <begin position="776"/>
        <end position="798"/>
    </location>
</feature>
<keyword evidence="10" id="KW-1185">Reference proteome</keyword>
<comment type="caution">
    <text evidence="9">The sequence shown here is derived from an EMBL/GenBank/DDBJ whole genome shotgun (WGS) entry which is preliminary data.</text>
</comment>
<evidence type="ECO:0000256" key="6">
    <source>
        <dbReference type="ARBA" id="ARBA00038076"/>
    </source>
</evidence>
<feature type="transmembrane region" description="Helical" evidence="7">
    <location>
        <begin position="324"/>
        <end position="349"/>
    </location>
</feature>
<evidence type="ECO:0000256" key="3">
    <source>
        <dbReference type="ARBA" id="ARBA00022692"/>
    </source>
</evidence>
<dbReference type="AlphaFoldDB" id="A0A4R3K578"/>
<protein>
    <submittedName>
        <fullName evidence="9">Putative ABC transport system permease protein</fullName>
    </submittedName>
</protein>
<comment type="subcellular location">
    <subcellularLocation>
        <location evidence="1">Cell membrane</location>
        <topology evidence="1">Multi-pass membrane protein</topology>
    </subcellularLocation>
</comment>
<organism evidence="9 10">
    <name type="scientific">Muricomes intestini</name>
    <dbReference type="NCBI Taxonomy" id="1796634"/>
    <lineage>
        <taxon>Bacteria</taxon>
        <taxon>Bacillati</taxon>
        <taxon>Bacillota</taxon>
        <taxon>Clostridia</taxon>
        <taxon>Lachnospirales</taxon>
        <taxon>Lachnospiraceae</taxon>
        <taxon>Muricomes</taxon>
    </lineage>
</organism>
<keyword evidence="3 7" id="KW-0812">Transmembrane</keyword>
<evidence type="ECO:0000256" key="5">
    <source>
        <dbReference type="ARBA" id="ARBA00023136"/>
    </source>
</evidence>
<feature type="transmembrane region" description="Helical" evidence="7">
    <location>
        <begin position="273"/>
        <end position="296"/>
    </location>
</feature>
<dbReference type="PANTHER" id="PTHR30572:SF4">
    <property type="entry name" value="ABC TRANSPORTER PERMEASE YTRF"/>
    <property type="match status" value="1"/>
</dbReference>
<keyword evidence="5 7" id="KW-0472">Membrane</keyword>
<feature type="transmembrane region" description="Helical" evidence="7">
    <location>
        <begin position="20"/>
        <end position="44"/>
    </location>
</feature>
<comment type="similarity">
    <text evidence="6">Belongs to the ABC-4 integral membrane protein family.</text>
</comment>
<feature type="transmembrane region" description="Helical" evidence="7">
    <location>
        <begin position="457"/>
        <end position="475"/>
    </location>
</feature>
<dbReference type="InterPro" id="IPR050250">
    <property type="entry name" value="Macrolide_Exporter_MacB"/>
</dbReference>
<reference evidence="9 10" key="1">
    <citation type="submission" date="2019-03" db="EMBL/GenBank/DDBJ databases">
        <title>Genomic Encyclopedia of Type Strains, Phase IV (KMG-IV): sequencing the most valuable type-strain genomes for metagenomic binning, comparative biology and taxonomic classification.</title>
        <authorList>
            <person name="Goeker M."/>
        </authorList>
    </citation>
    <scope>NUCLEOTIDE SEQUENCE [LARGE SCALE GENOMIC DNA]</scope>
    <source>
        <strain evidence="9 10">DSM 29489</strain>
    </source>
</reference>
<accession>A0A4R3K578</accession>
<gene>
    <name evidence="9" type="ORF">EDD59_11428</name>
</gene>
<dbReference type="RefSeq" id="WP_132381696.1">
    <property type="nucleotide sequence ID" value="NZ_SLZZ01000014.1"/>
</dbReference>
<evidence type="ECO:0000259" key="8">
    <source>
        <dbReference type="Pfam" id="PF02687"/>
    </source>
</evidence>
<dbReference type="InterPro" id="IPR003838">
    <property type="entry name" value="ABC3_permease_C"/>
</dbReference>
<evidence type="ECO:0000313" key="10">
    <source>
        <dbReference type="Proteomes" id="UP000295726"/>
    </source>
</evidence>
<dbReference type="PANTHER" id="PTHR30572">
    <property type="entry name" value="MEMBRANE COMPONENT OF TRANSPORTER-RELATED"/>
    <property type="match status" value="1"/>
</dbReference>
<sequence length="852" mass="95523">MNIVNKLTLRHLKTNKGRTIVTILGITVSVAMITAVFVSIASFLDFNGKVTILSGGNSHALFQNITQGQLKVIEKDSRIKSTGITATLQENGFYLEGSSSYRIGSGQVLAGDLQYLRQMVTSGYDGKLPENEHEIAVEEEFIEKNHLKWKPGDRVTLDVGSRFLEQSGEKQLYYGSYLSDEEFTQTGTKDYKITAILHTNIPTQSAQVLRGMSDREKEGNVDAVILLKEVDHKSLDVIKSMVQKYQIQTAEINTDYLETKFAIDENSRVIKAIIPMTGVMLVIIVLASVVLIYNAFGMSLSERVRYLGMLASVGATKRQKRNSVYFEGFLLGLAGIITGIIAGIAGISVTLKIVGRKMIASGMIQGITESEMSMNTVVPIWCIIGIVIVSAFTIFISSVIPARKASAITPIDAIRQQSEWKLKARKLKSPRYIRKIFGYEGELAHKSLKRNSRKTRVITFSITLSVVLFLCVNYFCQMFMQAADISVKIPYQIQVMVDYDEKDKLAKELGDFSDIDDFYCVNSEYFEYGEKSLYNMEPGITDKKNLTEAYKDLFQQKVKLYVNNIDDEAFNALCEKNGLDYRDFYSGTIKGLLMNNISHKEGGKKVFTEKVLGEQVYQKETAENSKVEIAGLINYDKENYVCKLSDPGALAVYVPQSYYFKTAYQGVDSGDLRYLFGIETKRHAEVTEKVLALLDEQGYTHTYCSDVVKMFQTMNTVGFVIEVFVYGFVTLITLITIANIINTVSTGIALRKKEFAMLKSVGMTPKGFRKMIRLESLFYGLKALVVGIPLSLLLSYGINRAMGEAALPFEVNWVLYLAVIIVVFLIILMSMQYSVSKLKHDTIVETLKEEIL</sequence>
<dbReference type="Pfam" id="PF02687">
    <property type="entry name" value="FtsX"/>
    <property type="match status" value="2"/>
</dbReference>
<keyword evidence="4 7" id="KW-1133">Transmembrane helix</keyword>
<dbReference type="OrthoDB" id="9793166at2"/>
<proteinExistence type="inferred from homology"/>
<dbReference type="GO" id="GO:0022857">
    <property type="term" value="F:transmembrane transporter activity"/>
    <property type="evidence" value="ECO:0007669"/>
    <property type="project" value="TreeGrafter"/>
</dbReference>
<evidence type="ECO:0000256" key="1">
    <source>
        <dbReference type="ARBA" id="ARBA00004651"/>
    </source>
</evidence>
<evidence type="ECO:0000313" key="9">
    <source>
        <dbReference type="EMBL" id="TCS77875.1"/>
    </source>
</evidence>
<keyword evidence="2" id="KW-1003">Cell membrane</keyword>
<feature type="transmembrane region" description="Helical" evidence="7">
    <location>
        <begin position="813"/>
        <end position="831"/>
    </location>
</feature>
<feature type="transmembrane region" description="Helical" evidence="7">
    <location>
        <begin position="723"/>
        <end position="750"/>
    </location>
</feature>
<dbReference type="GO" id="GO:0005886">
    <property type="term" value="C:plasma membrane"/>
    <property type="evidence" value="ECO:0007669"/>
    <property type="project" value="UniProtKB-SubCell"/>
</dbReference>
<evidence type="ECO:0000256" key="4">
    <source>
        <dbReference type="ARBA" id="ARBA00022989"/>
    </source>
</evidence>
<evidence type="ECO:0000256" key="7">
    <source>
        <dbReference type="SAM" id="Phobius"/>
    </source>
</evidence>